<protein>
    <submittedName>
        <fullName evidence="1">Uncharacterized protein</fullName>
    </submittedName>
</protein>
<dbReference type="Proteomes" id="UP000000768">
    <property type="component" value="Chromosome 8"/>
</dbReference>
<dbReference type="Gramene" id="EES16360">
    <property type="protein sequence ID" value="EES16360"/>
    <property type="gene ID" value="SORBI_3008G168600"/>
</dbReference>
<keyword evidence="2" id="KW-1185">Reference proteome</keyword>
<gene>
    <name evidence="1" type="ORF">SORBI_3008G168600</name>
</gene>
<organism evidence="1 2">
    <name type="scientific">Sorghum bicolor</name>
    <name type="common">Sorghum</name>
    <name type="synonym">Sorghum vulgare</name>
    <dbReference type="NCBI Taxonomy" id="4558"/>
    <lineage>
        <taxon>Eukaryota</taxon>
        <taxon>Viridiplantae</taxon>
        <taxon>Streptophyta</taxon>
        <taxon>Embryophyta</taxon>
        <taxon>Tracheophyta</taxon>
        <taxon>Spermatophyta</taxon>
        <taxon>Magnoliopsida</taxon>
        <taxon>Liliopsida</taxon>
        <taxon>Poales</taxon>
        <taxon>Poaceae</taxon>
        <taxon>PACMAD clade</taxon>
        <taxon>Panicoideae</taxon>
        <taxon>Andropogonodae</taxon>
        <taxon>Andropogoneae</taxon>
        <taxon>Sorghinae</taxon>
        <taxon>Sorghum</taxon>
    </lineage>
</organism>
<dbReference type="InParanoid" id="C5YRX7"/>
<reference evidence="1 2" key="1">
    <citation type="journal article" date="2009" name="Nature">
        <title>The Sorghum bicolor genome and the diversification of grasses.</title>
        <authorList>
            <person name="Paterson A.H."/>
            <person name="Bowers J.E."/>
            <person name="Bruggmann R."/>
            <person name="Dubchak I."/>
            <person name="Grimwood J."/>
            <person name="Gundlach H."/>
            <person name="Haberer G."/>
            <person name="Hellsten U."/>
            <person name="Mitros T."/>
            <person name="Poliakov A."/>
            <person name="Schmutz J."/>
            <person name="Spannagl M."/>
            <person name="Tang H."/>
            <person name="Wang X."/>
            <person name="Wicker T."/>
            <person name="Bharti A.K."/>
            <person name="Chapman J."/>
            <person name="Feltus F.A."/>
            <person name="Gowik U."/>
            <person name="Grigoriev I.V."/>
            <person name="Lyons E."/>
            <person name="Maher C.A."/>
            <person name="Martis M."/>
            <person name="Narechania A."/>
            <person name="Otillar R.P."/>
            <person name="Penning B.W."/>
            <person name="Salamov A.A."/>
            <person name="Wang Y."/>
            <person name="Zhang L."/>
            <person name="Carpita N.C."/>
            <person name="Freeling M."/>
            <person name="Gingle A.R."/>
            <person name="Hash C.T."/>
            <person name="Keller B."/>
            <person name="Klein P."/>
            <person name="Kresovich S."/>
            <person name="McCann M.C."/>
            <person name="Ming R."/>
            <person name="Peterson D.G."/>
            <person name="Mehboob-ur-Rahman"/>
            <person name="Ware D."/>
            <person name="Westhoff P."/>
            <person name="Mayer K.F."/>
            <person name="Messing J."/>
            <person name="Rokhsar D.S."/>
        </authorList>
    </citation>
    <scope>NUCLEOTIDE SEQUENCE [LARGE SCALE GENOMIC DNA]</scope>
    <source>
        <strain evidence="2">cv. BTx623</strain>
    </source>
</reference>
<evidence type="ECO:0000313" key="2">
    <source>
        <dbReference type="Proteomes" id="UP000000768"/>
    </source>
</evidence>
<sequence>MLANELYISSKQSLFHYFEEVIAEEITNCLCFGLENSIDQEQIRTPIHAPESPISAKVSMHEKVNPVEWASFDEVPPGMESGFVPSPHIGKNTYQPSKLMNYIPVISRFTSCRFAGKDYMQML</sequence>
<proteinExistence type="predicted"/>
<name>C5YRX7_SORBI</name>
<dbReference type="EMBL" id="CM000767">
    <property type="protein sequence ID" value="EES16360.2"/>
    <property type="molecule type" value="Genomic_DNA"/>
</dbReference>
<evidence type="ECO:0000313" key="1">
    <source>
        <dbReference type="EMBL" id="EES16360.2"/>
    </source>
</evidence>
<dbReference type="HOGENOM" id="CLU_000837_8_4_1"/>
<dbReference type="AlphaFoldDB" id="C5YRX7"/>
<reference evidence="2" key="2">
    <citation type="journal article" date="2018" name="Plant J.">
        <title>The Sorghum bicolor reference genome: improved assembly, gene annotations, a transcriptome atlas, and signatures of genome organization.</title>
        <authorList>
            <person name="McCormick R.F."/>
            <person name="Truong S.K."/>
            <person name="Sreedasyam A."/>
            <person name="Jenkins J."/>
            <person name="Shu S."/>
            <person name="Sims D."/>
            <person name="Kennedy M."/>
            <person name="Amirebrahimi M."/>
            <person name="Weers B.D."/>
            <person name="McKinley B."/>
            <person name="Mattison A."/>
            <person name="Morishige D.T."/>
            <person name="Grimwood J."/>
            <person name="Schmutz J."/>
            <person name="Mullet J.E."/>
        </authorList>
    </citation>
    <scope>NUCLEOTIDE SEQUENCE [LARGE SCALE GENOMIC DNA]</scope>
    <source>
        <strain evidence="2">cv. BTx623</strain>
    </source>
</reference>
<accession>C5YRX7</accession>